<evidence type="ECO:0000256" key="6">
    <source>
        <dbReference type="ARBA" id="ARBA00023306"/>
    </source>
</evidence>
<feature type="compositionally biased region" description="Basic and acidic residues" evidence="7">
    <location>
        <begin position="1486"/>
        <end position="1496"/>
    </location>
</feature>
<feature type="compositionally biased region" description="Low complexity" evidence="7">
    <location>
        <begin position="1283"/>
        <end position="1294"/>
    </location>
</feature>
<dbReference type="Proteomes" id="UP000008066">
    <property type="component" value="Unassembled WGS sequence"/>
</dbReference>
<evidence type="ECO:0000256" key="7">
    <source>
        <dbReference type="SAM" id="MobiDB-lite"/>
    </source>
</evidence>
<dbReference type="HOGENOM" id="CLU_000830_2_0_1"/>
<feature type="compositionally biased region" description="Low complexity" evidence="7">
    <location>
        <begin position="1607"/>
        <end position="1619"/>
    </location>
</feature>
<feature type="compositionally biased region" description="Basic and acidic residues" evidence="7">
    <location>
        <begin position="1377"/>
        <end position="1393"/>
    </location>
</feature>
<feature type="compositionally biased region" description="Polar residues" evidence="7">
    <location>
        <begin position="1659"/>
        <end position="1673"/>
    </location>
</feature>
<feature type="compositionally biased region" description="Basic and acidic residues" evidence="7">
    <location>
        <begin position="1592"/>
        <end position="1605"/>
    </location>
</feature>
<dbReference type="GO" id="GO:0140445">
    <property type="term" value="C:chromosome, telomeric repeat region"/>
    <property type="evidence" value="ECO:0007669"/>
    <property type="project" value="TreeGrafter"/>
</dbReference>
<dbReference type="KEGG" id="cthr:CTHT_0058860"/>
<dbReference type="SUPFAM" id="SSF48371">
    <property type="entry name" value="ARM repeat"/>
    <property type="match status" value="1"/>
</dbReference>
<dbReference type="PANTHER" id="PTHR22928:SF3">
    <property type="entry name" value="TELOMERE-ASSOCIATED PROTEIN RIF1"/>
    <property type="match status" value="1"/>
</dbReference>
<dbReference type="InterPro" id="IPR022031">
    <property type="entry name" value="Rif1_N"/>
</dbReference>
<feature type="compositionally biased region" description="Basic residues" evidence="7">
    <location>
        <begin position="1533"/>
        <end position="1544"/>
    </location>
</feature>
<feature type="domain" description="Telomere-associated protein Rif1 N-terminal" evidence="8">
    <location>
        <begin position="149"/>
        <end position="516"/>
    </location>
</feature>
<dbReference type="RefSeq" id="XP_006696205.1">
    <property type="nucleotide sequence ID" value="XM_006696142.1"/>
</dbReference>
<keyword evidence="3" id="KW-0158">Chromosome</keyword>
<feature type="compositionally biased region" description="Acidic residues" evidence="7">
    <location>
        <begin position="1677"/>
        <end position="1687"/>
    </location>
</feature>
<evidence type="ECO:0000256" key="4">
    <source>
        <dbReference type="ARBA" id="ARBA00022895"/>
    </source>
</evidence>
<feature type="compositionally biased region" description="Low complexity" evidence="7">
    <location>
        <begin position="1110"/>
        <end position="1119"/>
    </location>
</feature>
<dbReference type="GO" id="GO:0005634">
    <property type="term" value="C:nucleus"/>
    <property type="evidence" value="ECO:0007669"/>
    <property type="project" value="UniProtKB-SubCell"/>
</dbReference>
<dbReference type="Pfam" id="PF12231">
    <property type="entry name" value="Rif1_N"/>
    <property type="match status" value="1"/>
</dbReference>
<dbReference type="InterPro" id="IPR016024">
    <property type="entry name" value="ARM-type_fold"/>
</dbReference>
<feature type="compositionally biased region" description="Pro residues" evidence="7">
    <location>
        <begin position="1252"/>
        <end position="1261"/>
    </location>
</feature>
<name>G0SCY9_CHATD</name>
<comment type="subcellular location">
    <subcellularLocation>
        <location evidence="2">Chromosome</location>
        <location evidence="2">Telomere</location>
    </subcellularLocation>
    <subcellularLocation>
        <location evidence="1">Nucleus</location>
    </subcellularLocation>
</comment>
<feature type="region of interest" description="Disordered" evidence="7">
    <location>
        <begin position="1085"/>
        <end position="1270"/>
    </location>
</feature>
<evidence type="ECO:0000256" key="3">
    <source>
        <dbReference type="ARBA" id="ARBA00022454"/>
    </source>
</evidence>
<feature type="compositionally biased region" description="Polar residues" evidence="7">
    <location>
        <begin position="1124"/>
        <end position="1139"/>
    </location>
</feature>
<evidence type="ECO:0000256" key="5">
    <source>
        <dbReference type="ARBA" id="ARBA00023242"/>
    </source>
</evidence>
<dbReference type="GeneID" id="18259924"/>
<keyword evidence="4" id="KW-0779">Telomere</keyword>
<feature type="compositionally biased region" description="Low complexity" evidence="7">
    <location>
        <begin position="1699"/>
        <end position="1712"/>
    </location>
</feature>
<evidence type="ECO:0000313" key="10">
    <source>
        <dbReference type="Proteomes" id="UP000008066"/>
    </source>
</evidence>
<feature type="compositionally biased region" description="Basic and acidic residues" evidence="7">
    <location>
        <begin position="24"/>
        <end position="34"/>
    </location>
</feature>
<evidence type="ECO:0000313" key="9">
    <source>
        <dbReference type="EMBL" id="EGS19260.1"/>
    </source>
</evidence>
<organism evidence="10">
    <name type="scientific">Chaetomium thermophilum (strain DSM 1495 / CBS 144.50 / IMI 039719)</name>
    <name type="common">Thermochaetoides thermophila</name>
    <dbReference type="NCBI Taxonomy" id="759272"/>
    <lineage>
        <taxon>Eukaryota</taxon>
        <taxon>Fungi</taxon>
        <taxon>Dikarya</taxon>
        <taxon>Ascomycota</taxon>
        <taxon>Pezizomycotina</taxon>
        <taxon>Sordariomycetes</taxon>
        <taxon>Sordariomycetidae</taxon>
        <taxon>Sordariales</taxon>
        <taxon>Chaetomiaceae</taxon>
        <taxon>Thermochaetoides</taxon>
    </lineage>
</organism>
<feature type="compositionally biased region" description="Low complexity" evidence="7">
    <location>
        <begin position="1240"/>
        <end position="1251"/>
    </location>
</feature>
<evidence type="ECO:0000256" key="1">
    <source>
        <dbReference type="ARBA" id="ARBA00004123"/>
    </source>
</evidence>
<protein>
    <submittedName>
        <fullName evidence="9">Telomere length regulator protein rif1-like protein</fullName>
    </submittedName>
</protein>
<feature type="compositionally biased region" description="Polar residues" evidence="7">
    <location>
        <begin position="1569"/>
        <end position="1588"/>
    </location>
</feature>
<feature type="compositionally biased region" description="Low complexity" evidence="7">
    <location>
        <begin position="1634"/>
        <end position="1646"/>
    </location>
</feature>
<keyword evidence="10" id="KW-1185">Reference proteome</keyword>
<feature type="region of interest" description="Disordered" evidence="7">
    <location>
        <begin position="1"/>
        <end position="105"/>
    </location>
</feature>
<dbReference type="GO" id="GO:0000723">
    <property type="term" value="P:telomere maintenance"/>
    <property type="evidence" value="ECO:0007669"/>
    <property type="project" value="TreeGrafter"/>
</dbReference>
<proteinExistence type="predicted"/>
<dbReference type="OrthoDB" id="5399929at2759"/>
<feature type="compositionally biased region" description="Low complexity" evidence="7">
    <location>
        <begin position="53"/>
        <end position="64"/>
    </location>
</feature>
<accession>G0SCY9</accession>
<feature type="compositionally biased region" description="Low complexity" evidence="7">
    <location>
        <begin position="1"/>
        <end position="14"/>
    </location>
</feature>
<dbReference type="STRING" id="759272.G0SCY9"/>
<feature type="region of interest" description="Disordered" evidence="7">
    <location>
        <begin position="1699"/>
        <end position="1723"/>
    </location>
</feature>
<feature type="region of interest" description="Disordered" evidence="7">
    <location>
        <begin position="1282"/>
        <end position="1439"/>
    </location>
</feature>
<sequence>MSSPVIVSSLLSSLPPRPPTPPREAQHAPLEPDRASLGLDSCSSIHTPPGFQSPTSSLVTTSTSQRQKRVGFSAHAEYKDPPIYPEGDSTKQHPTPASLPRSASKPVKSILKVTRYVPNPLESTNGETGNPSASHADLAVMLDSTLQQLAGGDRDTKIDAYMILTRALQASINVPDRDALQDKMSLFTQFIQRDITAKTPEGKLDTSLVHQAINLLSTFLHYPTIAYHISHDFAVFVIDHCIRSFGDASTPKDTVRRLLQLIYLQNFTAKVMTSDRVGRLISALHNIDERSKGKSIIKNRVTVYRKLVQQARQRMVVHSDWIKDMFTDMLSSISEIQSSAISLGLEAAFALGHEKLFPKKVMEVLNTFYEGRRYIEFYEEKLKTMSKDKHQSAAVPAIWSVVILLLRIPFDQWEFATNWLWIVQNCFNSADFPTKIAANHAWGRLVWLMQLEQRGFKRNLSTLTTPFVSQLKRRGPGKTSEELRRAVFSGICNLFYYAFKPGTPTPLLDTYWDNSVKPIVSKLLELAPTSADEYFTEACAILRGLFDYRRQRKWREDRIVEPSLVKADELPAIDARWIRSNPGRIMALVEPIIQRSFSDHFGSQGSAPSAVWNALLSAVAAASCKDIKPDRDTTLFINEALSVFRRIWDKGPELCSWGNQPAWEQFLTSAGQFLNTMFTSLGTLPFTERSGKQQAQSKTPLYTLFSVLSSPPPNLPDESMYAAMFSSTFGRFVESKAPRVRMDIARDLLSTIPMDAPRPYGPWLFAAQNVLSWLEYEEESNHSTTSSGLEPPIGNDFREVVRLLERGVRSTPNLPFDEWEKLFQAATARVRKETGDAGVNIVVVEPLAKMLREQISSLEPDTISTRYIQYVTQLESAAAQEQDAKAVNNARRRLWGTALAGSRSSTVDTLDHFYKLVNETLRRAYTAFSSEMSETIATLFRRLDNFLMTTHILLFPRAVFGFLDGIILWFQDSKRLVGSKGSNLHEYFYTVWDTFLHFVKQIPNREQQLQALEPFFCAVFNSTHLKIVNMGIEAWNLMFKDTKHLDYPEQLKSVLLGLQSRVDIVLPGIEPSSVSDAGQQQPMYVDSFDLSPPKLASTRSSRNASPQPPSSAIRSSPSIKLNLPIQSSPAGRVTRSQAKALQRRPRHDDSQVYFAPIESSDPGSPLDSQLLTEHQKEVRERQKEDALLFSEIRPSSPGTKRKEPADWTGSSQERSAATPEPDGAFDDYVSSTPTPRRGQPLPLLDSDMIDPPSSPPQPRPNPLKAEIRSRSICNSLLQEWQFSSSPVSGSPTPTRIIPGSNSQRDVANVPATDDDQPRLPVRPGNDDTKGETDSAAEEVIEESVILPSRSPKAPAKQVELPADEDLSIPRQSPLPDPARERDPTPMSDGREEYVDAPTSPSPSPKQTMKTSAASAAVEGPADNDKSFVSNPSFDISEADERSMLRLVVEIDSRNLNSAEYKRSSASLTGKGLAGNVGEVSPGCIVVRDETPKKSEVVKPVTKRARAGSTVAGVSEKEEDVPVSSQQPQSAQTRRGRPPKRKRAGSKADVAGATKRQKREGSEKRERVSAIQTAIVPSSDAEPQQQAVQSRAVEAKEPPSKEEERMPSSSADLSSSQGLSTKADHSQQEEEEEQQALALSPLTSSAADVLDIEGDDDFEVQSQIALETLTASQRQQQEEEEDEDEELPVEVPMALLTTTAQQGNQQQQVVAAGQEEEKKKPLTVGNQFQKMMELFRAGLDELRIARLSRQEVYQIEDLFMDMRRELYEAERRGRS</sequence>
<feature type="compositionally biased region" description="Polar residues" evidence="7">
    <location>
        <begin position="1404"/>
        <end position="1413"/>
    </location>
</feature>
<keyword evidence="6" id="KW-0131">Cell cycle</keyword>
<feature type="compositionally biased region" description="Basic and acidic residues" evidence="7">
    <location>
        <begin position="1558"/>
        <end position="1567"/>
    </location>
</feature>
<feature type="compositionally biased region" description="Acidic residues" evidence="7">
    <location>
        <begin position="1649"/>
        <end position="1658"/>
    </location>
</feature>
<dbReference type="PANTHER" id="PTHR22928">
    <property type="entry name" value="TELOMERE-ASSOCIATED PROTEIN RIF1"/>
    <property type="match status" value="1"/>
</dbReference>
<dbReference type="eggNOG" id="ENOG502QSZW">
    <property type="taxonomic scope" value="Eukaryota"/>
</dbReference>
<evidence type="ECO:0000256" key="2">
    <source>
        <dbReference type="ARBA" id="ARBA00004574"/>
    </source>
</evidence>
<feature type="region of interest" description="Disordered" evidence="7">
    <location>
        <begin position="1454"/>
        <end position="1687"/>
    </location>
</feature>
<reference evidence="9 10" key="1">
    <citation type="journal article" date="2011" name="Cell">
        <title>Insight into structure and assembly of the nuclear pore complex by utilizing the genome of a eukaryotic thermophile.</title>
        <authorList>
            <person name="Amlacher S."/>
            <person name="Sarges P."/>
            <person name="Flemming D."/>
            <person name="van Noort V."/>
            <person name="Kunze R."/>
            <person name="Devos D.P."/>
            <person name="Arumugam M."/>
            <person name="Bork P."/>
            <person name="Hurt E."/>
        </authorList>
    </citation>
    <scope>NUCLEOTIDE SEQUENCE [LARGE SCALE GENOMIC DNA]</scope>
    <source>
        <strain evidence="10">DSM 1495 / CBS 144.50 / IMI 039719</strain>
    </source>
</reference>
<feature type="compositionally biased region" description="Polar residues" evidence="7">
    <location>
        <begin position="1454"/>
        <end position="1467"/>
    </location>
</feature>
<gene>
    <name evidence="9" type="ORF">CTHT_0058860</name>
</gene>
<evidence type="ECO:0000259" key="8">
    <source>
        <dbReference type="Pfam" id="PF12231"/>
    </source>
</evidence>
<dbReference type="EMBL" id="GL988045">
    <property type="protein sequence ID" value="EGS19260.1"/>
    <property type="molecule type" value="Genomic_DNA"/>
</dbReference>
<keyword evidence="5" id="KW-0539">Nucleus</keyword>
<dbReference type="OMA" id="FMTPPHL"/>
<feature type="compositionally biased region" description="Polar residues" evidence="7">
    <location>
        <begin position="41"/>
        <end position="52"/>
    </location>
</feature>
<feature type="compositionally biased region" description="Basic and acidic residues" evidence="7">
    <location>
        <begin position="1173"/>
        <end position="1186"/>
    </location>
</feature>